<proteinExistence type="predicted"/>
<protein>
    <submittedName>
        <fullName evidence="2">Uncharacterized protein</fullName>
    </submittedName>
</protein>
<reference evidence="3" key="2">
    <citation type="submission" date="2009-11" db="EMBL/GenBank/DDBJ databases">
        <title>The Genome Sequence of Allomyces macrogynus strain ATCC 38327.</title>
        <authorList>
            <consortium name="The Broad Institute Genome Sequencing Platform"/>
            <person name="Russ C."/>
            <person name="Cuomo C."/>
            <person name="Shea T."/>
            <person name="Young S.K."/>
            <person name="Zeng Q."/>
            <person name="Koehrsen M."/>
            <person name="Haas B."/>
            <person name="Borodovsky M."/>
            <person name="Guigo R."/>
            <person name="Alvarado L."/>
            <person name="Berlin A."/>
            <person name="Borenstein D."/>
            <person name="Chen Z."/>
            <person name="Engels R."/>
            <person name="Freedman E."/>
            <person name="Gellesch M."/>
            <person name="Goldberg J."/>
            <person name="Griggs A."/>
            <person name="Gujja S."/>
            <person name="Heiman D."/>
            <person name="Hepburn T."/>
            <person name="Howarth C."/>
            <person name="Jen D."/>
            <person name="Larson L."/>
            <person name="Lewis B."/>
            <person name="Mehta T."/>
            <person name="Park D."/>
            <person name="Pearson M."/>
            <person name="Roberts A."/>
            <person name="Saif S."/>
            <person name="Shenoy N."/>
            <person name="Sisk P."/>
            <person name="Stolte C."/>
            <person name="Sykes S."/>
            <person name="Walk T."/>
            <person name="White J."/>
            <person name="Yandava C."/>
            <person name="Burger G."/>
            <person name="Gray M.W."/>
            <person name="Holland P.W.H."/>
            <person name="King N."/>
            <person name="Lang F.B.F."/>
            <person name="Roger A.J."/>
            <person name="Ruiz-Trillo I."/>
            <person name="Lander E."/>
            <person name="Nusbaum C."/>
        </authorList>
    </citation>
    <scope>NUCLEOTIDE SEQUENCE [LARGE SCALE GENOMIC DNA]</scope>
    <source>
        <strain evidence="3">ATCC 38327</strain>
    </source>
</reference>
<evidence type="ECO:0000256" key="1">
    <source>
        <dbReference type="SAM" id="Coils"/>
    </source>
</evidence>
<gene>
    <name evidence="2" type="ORF">AMAG_07228</name>
</gene>
<dbReference type="VEuPathDB" id="FungiDB:AMAG_07228"/>
<name>A0A0L0SHP4_ALLM3</name>
<reference evidence="2 3" key="1">
    <citation type="submission" date="2009-11" db="EMBL/GenBank/DDBJ databases">
        <title>Annotation of Allomyces macrogynus ATCC 38327.</title>
        <authorList>
            <consortium name="The Broad Institute Genome Sequencing Platform"/>
            <person name="Russ C."/>
            <person name="Cuomo C."/>
            <person name="Burger G."/>
            <person name="Gray M.W."/>
            <person name="Holland P.W.H."/>
            <person name="King N."/>
            <person name="Lang F.B.F."/>
            <person name="Roger A.J."/>
            <person name="Ruiz-Trillo I."/>
            <person name="Young S.K."/>
            <person name="Zeng Q."/>
            <person name="Gargeya S."/>
            <person name="Fitzgerald M."/>
            <person name="Haas B."/>
            <person name="Abouelleil A."/>
            <person name="Alvarado L."/>
            <person name="Arachchi H.M."/>
            <person name="Berlin A."/>
            <person name="Chapman S.B."/>
            <person name="Gearin G."/>
            <person name="Goldberg J."/>
            <person name="Griggs A."/>
            <person name="Gujja S."/>
            <person name="Hansen M."/>
            <person name="Heiman D."/>
            <person name="Howarth C."/>
            <person name="Larimer J."/>
            <person name="Lui A."/>
            <person name="MacDonald P.J.P."/>
            <person name="McCowen C."/>
            <person name="Montmayeur A."/>
            <person name="Murphy C."/>
            <person name="Neiman D."/>
            <person name="Pearson M."/>
            <person name="Priest M."/>
            <person name="Roberts A."/>
            <person name="Saif S."/>
            <person name="Shea T."/>
            <person name="Sisk P."/>
            <person name="Stolte C."/>
            <person name="Sykes S."/>
            <person name="Wortman J."/>
            <person name="Nusbaum C."/>
            <person name="Birren B."/>
        </authorList>
    </citation>
    <scope>NUCLEOTIDE SEQUENCE [LARGE SCALE GENOMIC DNA]</scope>
    <source>
        <strain evidence="2 3">ATCC 38327</strain>
    </source>
</reference>
<evidence type="ECO:0000313" key="2">
    <source>
        <dbReference type="EMBL" id="KNE61962.1"/>
    </source>
</evidence>
<dbReference type="AlphaFoldDB" id="A0A0L0SHP4"/>
<organism evidence="2 3">
    <name type="scientific">Allomyces macrogynus (strain ATCC 38327)</name>
    <name type="common">Allomyces javanicus var. macrogynus</name>
    <dbReference type="NCBI Taxonomy" id="578462"/>
    <lineage>
        <taxon>Eukaryota</taxon>
        <taxon>Fungi</taxon>
        <taxon>Fungi incertae sedis</taxon>
        <taxon>Blastocladiomycota</taxon>
        <taxon>Blastocladiomycetes</taxon>
        <taxon>Blastocladiales</taxon>
        <taxon>Blastocladiaceae</taxon>
        <taxon>Allomyces</taxon>
    </lineage>
</organism>
<keyword evidence="1" id="KW-0175">Coiled coil</keyword>
<keyword evidence="3" id="KW-1185">Reference proteome</keyword>
<dbReference type="OrthoDB" id="10307610at2759"/>
<dbReference type="EMBL" id="GG745339">
    <property type="protein sequence ID" value="KNE61962.1"/>
    <property type="molecule type" value="Genomic_DNA"/>
</dbReference>
<sequence>MHRFKIESGEWIDVSKIALNALGDGRPDTQRVFTAALTELVDQDKIKRTKVGRVWWYSCLPDQTLQTKRAELAKLKAEVGQLKAQYEALARKLGMEQALNEGWDLDEVLNERIKAVDASLTEKLTKYGDLGNREELETTLQHIKTCREANRRNVQNLRILQLLYRDELGVTPESLERQTGIPVNLEDMK</sequence>
<feature type="coiled-coil region" evidence="1">
    <location>
        <begin position="65"/>
        <end position="92"/>
    </location>
</feature>
<evidence type="ECO:0000313" key="3">
    <source>
        <dbReference type="Proteomes" id="UP000054350"/>
    </source>
</evidence>
<accession>A0A0L0SHP4</accession>
<dbReference type="Proteomes" id="UP000054350">
    <property type="component" value="Unassembled WGS sequence"/>
</dbReference>